<sequence length="116" mass="12896">MTDLKTDAVYVAGIDRTITKYGHVESNTNSLNQFETALGYADYIQKEFPTAKISVTGHSLGGIGITYKQLIGGKKLFNASLALIPVAVAIWVMTKYRKWMFKYIVWVCSITKLVIG</sequence>
<dbReference type="SUPFAM" id="SSF53474">
    <property type="entry name" value="alpha/beta-Hydrolases"/>
    <property type="match status" value="1"/>
</dbReference>
<dbReference type="InterPro" id="IPR029058">
    <property type="entry name" value="AB_hydrolase_fold"/>
</dbReference>
<evidence type="ECO:0000313" key="4">
    <source>
        <dbReference type="Proteomes" id="UP000289316"/>
    </source>
</evidence>
<dbReference type="OrthoDB" id="6450827at2"/>
<accession>A0A4V1PTF4</accession>
<evidence type="ECO:0000313" key="3">
    <source>
        <dbReference type="EMBL" id="TGY55328.1"/>
    </source>
</evidence>
<proteinExistence type="predicted"/>
<evidence type="ECO:0000313" key="5">
    <source>
        <dbReference type="Proteomes" id="UP000306855"/>
    </source>
</evidence>
<evidence type="ECO:0000313" key="2">
    <source>
        <dbReference type="EMBL" id="RXV74404.1"/>
    </source>
</evidence>
<evidence type="ECO:0008006" key="6">
    <source>
        <dbReference type="Google" id="ProtNLM"/>
    </source>
</evidence>
<reference evidence="2 4" key="1">
    <citation type="submission" date="2018-09" db="EMBL/GenBank/DDBJ databases">
        <title>Murine metabolic-syndrome-specific gut microbial biobank.</title>
        <authorList>
            <person name="Liu C."/>
        </authorList>
    </citation>
    <scope>NUCLEOTIDE SEQUENCE [LARGE SCALE GENOMIC DNA]</scope>
    <source>
        <strain evidence="2 4">C-30</strain>
    </source>
</reference>
<dbReference type="AlphaFoldDB" id="A0A4V1PTF4"/>
<reference evidence="3 5" key="2">
    <citation type="submission" date="2019-04" db="EMBL/GenBank/DDBJ databases">
        <title>Microbes associate with the intestines of laboratory mice.</title>
        <authorList>
            <person name="Navarre W."/>
            <person name="Wong E."/>
            <person name="Huang K."/>
            <person name="Tropini C."/>
            <person name="Ng K."/>
            <person name="Yu B."/>
        </authorList>
    </citation>
    <scope>NUCLEOTIDE SEQUENCE [LARGE SCALE GENOMIC DNA]</scope>
    <source>
        <strain evidence="3 5">NM26_J9</strain>
    </source>
</reference>
<protein>
    <recommendedName>
        <fullName evidence="6">Fungal lipase-like domain-containing protein</fullName>
    </recommendedName>
</protein>
<organism evidence="2 4">
    <name type="scientific">Ligilactobacillus murinus</name>
    <dbReference type="NCBI Taxonomy" id="1622"/>
    <lineage>
        <taxon>Bacteria</taxon>
        <taxon>Bacillati</taxon>
        <taxon>Bacillota</taxon>
        <taxon>Bacilli</taxon>
        <taxon>Lactobacillales</taxon>
        <taxon>Lactobacillaceae</taxon>
        <taxon>Ligilactobacillus</taxon>
    </lineage>
</organism>
<dbReference type="EMBL" id="QZFR01000036">
    <property type="protein sequence ID" value="RXV74404.1"/>
    <property type="molecule type" value="Genomic_DNA"/>
</dbReference>
<dbReference type="Proteomes" id="UP000306855">
    <property type="component" value="Unassembled WGS sequence"/>
</dbReference>
<gene>
    <name evidence="2" type="ORF">D6C19_05660</name>
    <name evidence="3" type="ORF">E5340_05815</name>
</gene>
<dbReference type="RefSeq" id="WP_004049188.1">
    <property type="nucleotide sequence ID" value="NZ_BDFM01000128.1"/>
</dbReference>
<evidence type="ECO:0000256" key="1">
    <source>
        <dbReference type="SAM" id="Phobius"/>
    </source>
</evidence>
<keyword evidence="1" id="KW-0472">Membrane</keyword>
<feature type="transmembrane region" description="Helical" evidence="1">
    <location>
        <begin position="76"/>
        <end position="93"/>
    </location>
</feature>
<keyword evidence="1" id="KW-1133">Transmembrane helix</keyword>
<keyword evidence="1" id="KW-0812">Transmembrane</keyword>
<name>A0A4V1PTF4_9LACO</name>
<comment type="caution">
    <text evidence="2">The sequence shown here is derived from an EMBL/GenBank/DDBJ whole genome shotgun (WGS) entry which is preliminary data.</text>
</comment>
<dbReference type="EMBL" id="SRYK01000023">
    <property type="protein sequence ID" value="TGY55328.1"/>
    <property type="molecule type" value="Genomic_DNA"/>
</dbReference>
<dbReference type="Proteomes" id="UP000289316">
    <property type="component" value="Unassembled WGS sequence"/>
</dbReference>